<dbReference type="InterPro" id="IPR027417">
    <property type="entry name" value="P-loop_NTPase"/>
</dbReference>
<evidence type="ECO:0000313" key="5">
    <source>
        <dbReference type="EMBL" id="KAJ1976967.1"/>
    </source>
</evidence>
<feature type="compositionally biased region" description="Polar residues" evidence="3">
    <location>
        <begin position="266"/>
        <end position="276"/>
    </location>
</feature>
<name>A0A9W8B1H4_9FUNG</name>
<reference evidence="5" key="1">
    <citation type="submission" date="2022-07" db="EMBL/GenBank/DDBJ databases">
        <title>Phylogenomic reconstructions and comparative analyses of Kickxellomycotina fungi.</title>
        <authorList>
            <person name="Reynolds N.K."/>
            <person name="Stajich J.E."/>
            <person name="Barry K."/>
            <person name="Grigoriev I.V."/>
            <person name="Crous P."/>
            <person name="Smith M.E."/>
        </authorList>
    </citation>
    <scope>NUCLEOTIDE SEQUENCE</scope>
    <source>
        <strain evidence="5">RSA 567</strain>
    </source>
</reference>
<dbReference type="GO" id="GO:0003678">
    <property type="term" value="F:DNA helicase activity"/>
    <property type="evidence" value="ECO:0007669"/>
    <property type="project" value="UniProtKB-EC"/>
</dbReference>
<feature type="compositionally biased region" description="Low complexity" evidence="3">
    <location>
        <begin position="872"/>
        <end position="889"/>
    </location>
</feature>
<dbReference type="Proteomes" id="UP001151582">
    <property type="component" value="Unassembled WGS sequence"/>
</dbReference>
<dbReference type="PROSITE" id="PS51192">
    <property type="entry name" value="HELICASE_ATP_BIND_1"/>
    <property type="match status" value="1"/>
</dbReference>
<keyword evidence="5" id="KW-0378">Hydrolase</keyword>
<feature type="region of interest" description="Disordered" evidence="3">
    <location>
        <begin position="248"/>
        <end position="277"/>
    </location>
</feature>
<dbReference type="GO" id="GO:0016787">
    <property type="term" value="F:hydrolase activity"/>
    <property type="evidence" value="ECO:0007669"/>
    <property type="project" value="UniProtKB-KW"/>
</dbReference>
<dbReference type="Gene3D" id="3.40.50.10810">
    <property type="entry name" value="Tandem AAA-ATPase domain"/>
    <property type="match status" value="1"/>
</dbReference>
<dbReference type="AlphaFoldDB" id="A0A9W8B1H4"/>
<proteinExistence type="predicted"/>
<feature type="domain" description="Helicase ATP-binding" evidence="4">
    <location>
        <begin position="505"/>
        <end position="726"/>
    </location>
</feature>
<feature type="non-terminal residue" evidence="5">
    <location>
        <position position="1026"/>
    </location>
</feature>
<dbReference type="SUPFAM" id="SSF52540">
    <property type="entry name" value="P-loop containing nucleoside triphosphate hydrolases"/>
    <property type="match status" value="2"/>
</dbReference>
<accession>A0A9W8B1H4</accession>
<evidence type="ECO:0000313" key="6">
    <source>
        <dbReference type="Proteomes" id="UP001151582"/>
    </source>
</evidence>
<dbReference type="GO" id="GO:0005524">
    <property type="term" value="F:ATP binding"/>
    <property type="evidence" value="ECO:0007669"/>
    <property type="project" value="InterPro"/>
</dbReference>
<keyword evidence="2" id="KW-0067">ATP-binding</keyword>
<dbReference type="PANTHER" id="PTHR10799">
    <property type="entry name" value="SNF2/RAD54 HELICASE FAMILY"/>
    <property type="match status" value="1"/>
</dbReference>
<feature type="region of interest" description="Disordered" evidence="3">
    <location>
        <begin position="746"/>
        <end position="779"/>
    </location>
</feature>
<organism evidence="5 6">
    <name type="scientific">Dimargaris verticillata</name>
    <dbReference type="NCBI Taxonomy" id="2761393"/>
    <lineage>
        <taxon>Eukaryota</taxon>
        <taxon>Fungi</taxon>
        <taxon>Fungi incertae sedis</taxon>
        <taxon>Zoopagomycota</taxon>
        <taxon>Kickxellomycotina</taxon>
        <taxon>Dimargaritomycetes</taxon>
        <taxon>Dimargaritales</taxon>
        <taxon>Dimargaritaceae</taxon>
        <taxon>Dimargaris</taxon>
    </lineage>
</organism>
<protein>
    <submittedName>
        <fullName evidence="5">DNA-dependent ATPase fun30</fullName>
        <ecNumber evidence="5">3.6.4.12</ecNumber>
    </submittedName>
</protein>
<keyword evidence="1" id="KW-0547">Nucleotide-binding</keyword>
<dbReference type="Pfam" id="PF00176">
    <property type="entry name" value="SNF2-rel_dom"/>
    <property type="match status" value="1"/>
</dbReference>
<feature type="region of interest" description="Disordered" evidence="3">
    <location>
        <begin position="290"/>
        <end position="340"/>
    </location>
</feature>
<feature type="region of interest" description="Disordered" evidence="3">
    <location>
        <begin position="872"/>
        <end position="905"/>
    </location>
</feature>
<gene>
    <name evidence="5" type="primary">FUN30_1</name>
    <name evidence="5" type="ORF">H4R34_003779</name>
</gene>
<dbReference type="InterPro" id="IPR038718">
    <property type="entry name" value="SNF2-like_sf"/>
</dbReference>
<feature type="compositionally biased region" description="Basic residues" evidence="3">
    <location>
        <begin position="748"/>
        <end position="761"/>
    </location>
</feature>
<evidence type="ECO:0000259" key="4">
    <source>
        <dbReference type="PROSITE" id="PS51192"/>
    </source>
</evidence>
<dbReference type="OrthoDB" id="448448at2759"/>
<feature type="compositionally biased region" description="Polar residues" evidence="3">
    <location>
        <begin position="298"/>
        <end position="323"/>
    </location>
</feature>
<dbReference type="EMBL" id="JANBQB010000385">
    <property type="protein sequence ID" value="KAJ1976967.1"/>
    <property type="molecule type" value="Genomic_DNA"/>
</dbReference>
<dbReference type="InterPro" id="IPR000330">
    <property type="entry name" value="SNF2_N"/>
</dbReference>
<evidence type="ECO:0000256" key="2">
    <source>
        <dbReference type="ARBA" id="ARBA00022840"/>
    </source>
</evidence>
<dbReference type="Gene3D" id="3.40.50.300">
    <property type="entry name" value="P-loop containing nucleotide triphosphate hydrolases"/>
    <property type="match status" value="1"/>
</dbReference>
<dbReference type="EC" id="3.6.4.12" evidence="5"/>
<comment type="caution">
    <text evidence="5">The sequence shown here is derived from an EMBL/GenBank/DDBJ whole genome shotgun (WGS) entry which is preliminary data.</text>
</comment>
<dbReference type="SMART" id="SM00487">
    <property type="entry name" value="DEXDc"/>
    <property type="match status" value="1"/>
</dbReference>
<sequence>MASPTSIPTTPDADLATFDPEFDTDWASHITAMGSTQIADECVVFNSPPSLEKVKLEPTPDALTVPRGQVTPPRHMVKASSAVLIHESPEKPHWNSVPGFALNQQDGSQTSIGTGPVQRHPTSSKATTTLDKFFKPKAMPRAAQTIPPVSNAVGFGLPMPVDLPYYYTPLTESDQRLQTLQPYTMHAPLAGIGQRLQTLNPHVIHSPIARPMPTAVPSVASRPSKRRIICHSSDEDSELPPAAKTRTVLLPESGPTSPNGPAGPTLSVNPTSNSSARDLFDSLNKRFRFNGPLPAAPVSQTTRPKSQPTNARVHSRQLPTPATLSDADSDSGSNDGSDIDWRSETDVLQFFNTATIDELHISANCTTEAAKLIVTKLRPFDDMAHMHSVFRRTSRLSVASINYYKTVSRGYQIVDRIIQNCQKTATKLNKVFGSLTGVEHPTGPPMADSQIALPTPPPTLASQSSGTLEKSSVETADWLLQSQPAIVNPEFRLKHYQLFGISWMNMLYHLKQSGILGDEMGLGKTAQVIGLLAHLLEQGVQGPHLIIVPAATLSNWKREFETICPQLRVAAYYGNLNERMAFRIDWKQLRQQVRHAATRGTEARQGRRSAHQNDDSDLEDSDDAHPGFGGSENESESERERMTEFPHVVLTTYNMATSSKADRAFVRKIRWETMVVDEAHMLRNCWSLRYQHLMAIPAPFRLLLTGTPLQNNLQELMTLLSFILPKQFENKGQILQKVFATPTTAAVTKKKNPGAKKRSPKKSAQVDTTDDPLPTSSAVEDKPAAVLDRLIAERIERAKKLLNPFLLRRRKCQVLHDFPAKHVGVETIELTPNQRKFYDRVANTLIEEYKGDHAAQIQRHVFGCTIDSPKSDPLSSASNGSSPLPLSLPDNETASDDASSEAQQSKSLLSVHMQLRKIALHPLMERCRYTDRQLKRMSVAILKEPKYSDCDKDCVLEDMQVMCDYELHKLCKDNQTLKPYALQTDQVLLDSGKIQRLQTQLATCQRQGDRVLVFSQFTSMLDILED</sequence>
<evidence type="ECO:0000256" key="1">
    <source>
        <dbReference type="ARBA" id="ARBA00022741"/>
    </source>
</evidence>
<evidence type="ECO:0000256" key="3">
    <source>
        <dbReference type="SAM" id="MobiDB-lite"/>
    </source>
</evidence>
<keyword evidence="6" id="KW-1185">Reference proteome</keyword>
<feature type="region of interest" description="Disordered" evidence="3">
    <location>
        <begin position="595"/>
        <end position="641"/>
    </location>
</feature>
<dbReference type="InterPro" id="IPR014001">
    <property type="entry name" value="Helicase_ATP-bd"/>
</dbReference>